<dbReference type="Pfam" id="PF24750">
    <property type="entry name" value="b-prop_At3g26010-like"/>
    <property type="match status" value="1"/>
</dbReference>
<dbReference type="SUPFAM" id="SSF81383">
    <property type="entry name" value="F-box domain"/>
    <property type="match status" value="1"/>
</dbReference>
<protein>
    <recommendedName>
        <fullName evidence="2">F-box domain-containing protein</fullName>
    </recommendedName>
</protein>
<evidence type="ECO:0000256" key="1">
    <source>
        <dbReference type="SAM" id="Phobius"/>
    </source>
</evidence>
<keyword evidence="1" id="KW-0472">Membrane</keyword>
<dbReference type="OrthoDB" id="738899at2759"/>
<sequence>MAAAGLPDDSLVEILSRLPIKPLHQSKCVARSWRDLIDDPSLQKKLAQTLEGFFVMDDGADWGSFSFVNLLARSVPLDIDPSFSFLTSRSGIETLAFLDSCNGLLLFEHRRKSAPGDVLSYIVCNPATKEWGAVPTCDCPPLGPAYRRSSYLVFDPTVSPHFHLVLFRDESLPTTRPRELAPTVVKPHAYSSETGTWTHIPTDWNVQEEQGHLEEWRYCGRLPQKNSRCAFVNGKLHLLVLHPDHAVAVDVQGNTRRIIRVPNVVSWDAGYLAQSQGCLHYIKESFDGDTLSIWILKDYGTQEWVLQDTLNFSELFGEKSRSCGKMEILFVTIHPDRNVVFLAQASERKLISYDMDRKEVSVIGTLGNLNCQTHIVPYVPYFSKSPAFKCLHMLIDVFLLFMLLFNLYCNLVETYACFLDE</sequence>
<dbReference type="InterPro" id="IPR056592">
    <property type="entry name" value="Beta-prop_At3g26010-like"/>
</dbReference>
<gene>
    <name evidence="3" type="ORF">EJB05_14723</name>
</gene>
<dbReference type="InterPro" id="IPR055290">
    <property type="entry name" value="At3g26010-like"/>
</dbReference>
<keyword evidence="1" id="KW-1133">Transmembrane helix</keyword>
<evidence type="ECO:0000259" key="2">
    <source>
        <dbReference type="PROSITE" id="PS50181"/>
    </source>
</evidence>
<accession>A0A5J9VXR5</accession>
<name>A0A5J9VXR5_9POAL</name>
<proteinExistence type="predicted"/>
<dbReference type="Gramene" id="TVU41222">
    <property type="protein sequence ID" value="TVU41222"/>
    <property type="gene ID" value="EJB05_14723"/>
</dbReference>
<feature type="transmembrane region" description="Helical" evidence="1">
    <location>
        <begin position="391"/>
        <end position="409"/>
    </location>
</feature>
<dbReference type="PROSITE" id="PS50181">
    <property type="entry name" value="FBOX"/>
    <property type="match status" value="1"/>
</dbReference>
<dbReference type="EMBL" id="RWGY01000007">
    <property type="protein sequence ID" value="TVU41222.1"/>
    <property type="molecule type" value="Genomic_DNA"/>
</dbReference>
<dbReference type="InterPro" id="IPR036047">
    <property type="entry name" value="F-box-like_dom_sf"/>
</dbReference>
<reference evidence="3 4" key="1">
    <citation type="journal article" date="2019" name="Sci. Rep.">
        <title>A high-quality genome of Eragrostis curvula grass provides insights into Poaceae evolution and supports new strategies to enhance forage quality.</title>
        <authorList>
            <person name="Carballo J."/>
            <person name="Santos B.A.C.M."/>
            <person name="Zappacosta D."/>
            <person name="Garbus I."/>
            <person name="Selva J.P."/>
            <person name="Gallo C.A."/>
            <person name="Diaz A."/>
            <person name="Albertini E."/>
            <person name="Caccamo M."/>
            <person name="Echenique V."/>
        </authorList>
    </citation>
    <scope>NUCLEOTIDE SEQUENCE [LARGE SCALE GENOMIC DNA]</scope>
    <source>
        <strain evidence="4">cv. Victoria</strain>
        <tissue evidence="3">Leaf</tissue>
    </source>
</reference>
<dbReference type="AlphaFoldDB" id="A0A5J9VXR5"/>
<dbReference type="Pfam" id="PF00646">
    <property type="entry name" value="F-box"/>
    <property type="match status" value="1"/>
</dbReference>
<dbReference type="Gene3D" id="1.20.1280.50">
    <property type="match status" value="1"/>
</dbReference>
<evidence type="ECO:0000313" key="3">
    <source>
        <dbReference type="EMBL" id="TVU41222.1"/>
    </source>
</evidence>
<dbReference type="InterPro" id="IPR001810">
    <property type="entry name" value="F-box_dom"/>
</dbReference>
<dbReference type="Proteomes" id="UP000324897">
    <property type="component" value="Chromosome 4"/>
</dbReference>
<dbReference type="PANTHER" id="PTHR35546:SF24">
    <property type="entry name" value="F-BOX DOMAIN-CONTAINING PROTEIN"/>
    <property type="match status" value="1"/>
</dbReference>
<organism evidence="3 4">
    <name type="scientific">Eragrostis curvula</name>
    <name type="common">weeping love grass</name>
    <dbReference type="NCBI Taxonomy" id="38414"/>
    <lineage>
        <taxon>Eukaryota</taxon>
        <taxon>Viridiplantae</taxon>
        <taxon>Streptophyta</taxon>
        <taxon>Embryophyta</taxon>
        <taxon>Tracheophyta</taxon>
        <taxon>Spermatophyta</taxon>
        <taxon>Magnoliopsida</taxon>
        <taxon>Liliopsida</taxon>
        <taxon>Poales</taxon>
        <taxon>Poaceae</taxon>
        <taxon>PACMAD clade</taxon>
        <taxon>Chloridoideae</taxon>
        <taxon>Eragrostideae</taxon>
        <taxon>Eragrostidinae</taxon>
        <taxon>Eragrostis</taxon>
    </lineage>
</organism>
<dbReference type="PANTHER" id="PTHR35546">
    <property type="entry name" value="F-BOX PROTEIN INTERACTION DOMAIN PROTEIN-RELATED"/>
    <property type="match status" value="1"/>
</dbReference>
<dbReference type="SMART" id="SM00256">
    <property type="entry name" value="FBOX"/>
    <property type="match status" value="1"/>
</dbReference>
<evidence type="ECO:0000313" key="4">
    <source>
        <dbReference type="Proteomes" id="UP000324897"/>
    </source>
</evidence>
<feature type="domain" description="F-box" evidence="2">
    <location>
        <begin position="1"/>
        <end position="46"/>
    </location>
</feature>
<keyword evidence="1" id="KW-0812">Transmembrane</keyword>
<comment type="caution">
    <text evidence="3">The sequence shown here is derived from an EMBL/GenBank/DDBJ whole genome shotgun (WGS) entry which is preliminary data.</text>
</comment>
<keyword evidence="4" id="KW-1185">Reference proteome</keyword>
<feature type="non-terminal residue" evidence="3">
    <location>
        <position position="1"/>
    </location>
</feature>